<dbReference type="AlphaFoldDB" id="A0A371FSL3"/>
<gene>
    <name evidence="2" type="ORF">CR513_38016</name>
</gene>
<comment type="caution">
    <text evidence="2">The sequence shown here is derived from an EMBL/GenBank/DDBJ whole genome shotgun (WGS) entry which is preliminary data.</text>
</comment>
<sequence>MGRVGGGLRRTQHEELPHSDPPMLRPHLAWRAAMHKSAYAMPRSVAQSRHMLNHPPRKAMEECSI</sequence>
<proteinExistence type="predicted"/>
<protein>
    <submittedName>
        <fullName evidence="2">Uncharacterized protein</fullName>
    </submittedName>
</protein>
<feature type="region of interest" description="Disordered" evidence="1">
    <location>
        <begin position="45"/>
        <end position="65"/>
    </location>
</feature>
<evidence type="ECO:0000313" key="2">
    <source>
        <dbReference type="EMBL" id="RDX81325.1"/>
    </source>
</evidence>
<accession>A0A371FSL3</accession>
<name>A0A371FSL3_MUCPR</name>
<organism evidence="2 3">
    <name type="scientific">Mucuna pruriens</name>
    <name type="common">Velvet bean</name>
    <name type="synonym">Dolichos pruriens</name>
    <dbReference type="NCBI Taxonomy" id="157652"/>
    <lineage>
        <taxon>Eukaryota</taxon>
        <taxon>Viridiplantae</taxon>
        <taxon>Streptophyta</taxon>
        <taxon>Embryophyta</taxon>
        <taxon>Tracheophyta</taxon>
        <taxon>Spermatophyta</taxon>
        <taxon>Magnoliopsida</taxon>
        <taxon>eudicotyledons</taxon>
        <taxon>Gunneridae</taxon>
        <taxon>Pentapetalae</taxon>
        <taxon>rosids</taxon>
        <taxon>fabids</taxon>
        <taxon>Fabales</taxon>
        <taxon>Fabaceae</taxon>
        <taxon>Papilionoideae</taxon>
        <taxon>50 kb inversion clade</taxon>
        <taxon>NPAAA clade</taxon>
        <taxon>indigoferoid/millettioid clade</taxon>
        <taxon>Phaseoleae</taxon>
        <taxon>Mucuna</taxon>
    </lineage>
</organism>
<dbReference type="Proteomes" id="UP000257109">
    <property type="component" value="Unassembled WGS sequence"/>
</dbReference>
<dbReference type="EMBL" id="QJKJ01007961">
    <property type="protein sequence ID" value="RDX81325.1"/>
    <property type="molecule type" value="Genomic_DNA"/>
</dbReference>
<feature type="non-terminal residue" evidence="2">
    <location>
        <position position="1"/>
    </location>
</feature>
<feature type="region of interest" description="Disordered" evidence="1">
    <location>
        <begin position="1"/>
        <end position="23"/>
    </location>
</feature>
<evidence type="ECO:0000256" key="1">
    <source>
        <dbReference type="SAM" id="MobiDB-lite"/>
    </source>
</evidence>
<evidence type="ECO:0000313" key="3">
    <source>
        <dbReference type="Proteomes" id="UP000257109"/>
    </source>
</evidence>
<keyword evidence="3" id="KW-1185">Reference proteome</keyword>
<reference evidence="2" key="1">
    <citation type="submission" date="2018-05" db="EMBL/GenBank/DDBJ databases">
        <title>Draft genome of Mucuna pruriens seed.</title>
        <authorList>
            <person name="Nnadi N.E."/>
            <person name="Vos R."/>
            <person name="Hasami M.H."/>
            <person name="Devisetty U.K."/>
            <person name="Aguiy J.C."/>
        </authorList>
    </citation>
    <scope>NUCLEOTIDE SEQUENCE [LARGE SCALE GENOMIC DNA]</scope>
    <source>
        <strain evidence="2">JCA_2017</strain>
    </source>
</reference>